<dbReference type="InterPro" id="IPR020568">
    <property type="entry name" value="Ribosomal_Su5_D2-typ_SF"/>
</dbReference>
<dbReference type="GO" id="GO:0003735">
    <property type="term" value="F:structural constituent of ribosome"/>
    <property type="evidence" value="ECO:0007669"/>
    <property type="project" value="InterPro"/>
</dbReference>
<evidence type="ECO:0000256" key="1">
    <source>
        <dbReference type="ARBA" id="ARBA00005251"/>
    </source>
</evidence>
<dbReference type="GO" id="GO:0003723">
    <property type="term" value="F:RNA binding"/>
    <property type="evidence" value="ECO:0007669"/>
    <property type="project" value="TreeGrafter"/>
</dbReference>
<dbReference type="GO" id="GO:0006412">
    <property type="term" value="P:translation"/>
    <property type="evidence" value="ECO:0007669"/>
    <property type="project" value="InterPro"/>
</dbReference>
<name>A0A4W3HF28_CALMI</name>
<proteinExistence type="inferred from homology"/>
<reference evidence="4" key="4">
    <citation type="submission" date="2025-08" db="UniProtKB">
        <authorList>
            <consortium name="Ensembl"/>
        </authorList>
    </citation>
    <scope>IDENTIFICATION</scope>
</reference>
<reference evidence="5" key="2">
    <citation type="journal article" date="2007" name="PLoS Biol.">
        <title>Survey sequencing and comparative analysis of the elephant shark (Callorhinchus milii) genome.</title>
        <authorList>
            <person name="Venkatesh B."/>
            <person name="Kirkness E.F."/>
            <person name="Loh Y.H."/>
            <person name="Halpern A.L."/>
            <person name="Lee A.P."/>
            <person name="Johnson J."/>
            <person name="Dandona N."/>
            <person name="Viswanathan L.D."/>
            <person name="Tay A."/>
            <person name="Venter J.C."/>
            <person name="Strausberg R.L."/>
            <person name="Brenner S."/>
        </authorList>
    </citation>
    <scope>NUCLEOTIDE SEQUENCE [LARGE SCALE GENOMIC DNA]</scope>
</reference>
<dbReference type="GO" id="GO:0000462">
    <property type="term" value="P:maturation of SSU-rRNA from tricistronic rRNA transcript (SSU-rRNA, 5.8S rRNA, LSU-rRNA)"/>
    <property type="evidence" value="ECO:0007669"/>
    <property type="project" value="TreeGrafter"/>
</dbReference>
<protein>
    <recommendedName>
        <fullName evidence="2">Small ribosomal subunit protein uS9</fullName>
    </recommendedName>
    <alternativeName>
        <fullName evidence="3">40S ribosomal protein S16</fullName>
    </alternativeName>
</protein>
<dbReference type="InParanoid" id="A0A4W3HF28"/>
<dbReference type="SUPFAM" id="SSF54211">
    <property type="entry name" value="Ribosomal protein S5 domain 2-like"/>
    <property type="match status" value="1"/>
</dbReference>
<keyword evidence="5" id="KW-1185">Reference proteome</keyword>
<comment type="similarity">
    <text evidence="1">Belongs to the universal ribosomal protein uS9 family.</text>
</comment>
<dbReference type="InterPro" id="IPR000754">
    <property type="entry name" value="Ribosomal_uS9"/>
</dbReference>
<evidence type="ECO:0000256" key="3">
    <source>
        <dbReference type="ARBA" id="ARBA00043019"/>
    </source>
</evidence>
<evidence type="ECO:0000313" key="4">
    <source>
        <dbReference type="Ensembl" id="ENSCMIP00000014506.1"/>
    </source>
</evidence>
<reference evidence="5" key="3">
    <citation type="journal article" date="2014" name="Nature">
        <title>Elephant shark genome provides unique insights into gnathostome evolution.</title>
        <authorList>
            <consortium name="International Elephant Shark Genome Sequencing Consortium"/>
            <person name="Venkatesh B."/>
            <person name="Lee A.P."/>
            <person name="Ravi V."/>
            <person name="Maurya A.K."/>
            <person name="Lian M.M."/>
            <person name="Swann J.B."/>
            <person name="Ohta Y."/>
            <person name="Flajnik M.F."/>
            <person name="Sutoh Y."/>
            <person name="Kasahara M."/>
            <person name="Hoon S."/>
            <person name="Gangu V."/>
            <person name="Roy S.W."/>
            <person name="Irimia M."/>
            <person name="Korzh V."/>
            <person name="Kondrychyn I."/>
            <person name="Lim Z.W."/>
            <person name="Tay B.H."/>
            <person name="Tohari S."/>
            <person name="Kong K.W."/>
            <person name="Ho S."/>
            <person name="Lorente-Galdos B."/>
            <person name="Quilez J."/>
            <person name="Marques-Bonet T."/>
            <person name="Raney B.J."/>
            <person name="Ingham P.W."/>
            <person name="Tay A."/>
            <person name="Hillier L.W."/>
            <person name="Minx P."/>
            <person name="Boehm T."/>
            <person name="Wilson R.K."/>
            <person name="Brenner S."/>
            <person name="Warren W.C."/>
        </authorList>
    </citation>
    <scope>NUCLEOTIDE SEQUENCE [LARGE SCALE GENOMIC DNA]</scope>
</reference>
<dbReference type="AlphaFoldDB" id="A0A4W3HF28"/>
<dbReference type="PANTHER" id="PTHR21569:SF16">
    <property type="entry name" value="RIBOSOMAL PROTEIN S16"/>
    <property type="match status" value="1"/>
</dbReference>
<dbReference type="GeneTree" id="ENSGT00970000198001"/>
<accession>A0A4W3HF28</accession>
<evidence type="ECO:0000256" key="2">
    <source>
        <dbReference type="ARBA" id="ARBA00035259"/>
    </source>
</evidence>
<reference evidence="4" key="5">
    <citation type="submission" date="2025-09" db="UniProtKB">
        <authorList>
            <consortium name="Ensembl"/>
        </authorList>
    </citation>
    <scope>IDENTIFICATION</scope>
</reference>
<dbReference type="STRING" id="7868.ENSCMIP00000014506"/>
<evidence type="ECO:0000313" key="5">
    <source>
        <dbReference type="Proteomes" id="UP000314986"/>
    </source>
</evidence>
<dbReference type="GO" id="GO:0022627">
    <property type="term" value="C:cytosolic small ribosomal subunit"/>
    <property type="evidence" value="ECO:0007669"/>
    <property type="project" value="TreeGrafter"/>
</dbReference>
<organism evidence="4 5">
    <name type="scientific">Callorhinchus milii</name>
    <name type="common">Ghost shark</name>
    <dbReference type="NCBI Taxonomy" id="7868"/>
    <lineage>
        <taxon>Eukaryota</taxon>
        <taxon>Metazoa</taxon>
        <taxon>Chordata</taxon>
        <taxon>Craniata</taxon>
        <taxon>Vertebrata</taxon>
        <taxon>Chondrichthyes</taxon>
        <taxon>Holocephali</taxon>
        <taxon>Chimaeriformes</taxon>
        <taxon>Callorhinchidae</taxon>
        <taxon>Callorhinchus</taxon>
    </lineage>
</organism>
<sequence length="119" mass="13281">MPAKHPLQSVQFFGSKKRATAVAHSKRGTGLSKRIPLLLLGKEGIARVDIRVPVKGGGHVAQIYPVLQKLDSIILPNVGRILRCWIIRKITHVLYQGKAFQEPIQYKAHTRSCFEKCTA</sequence>
<dbReference type="Ensembl" id="ENSCMIT00000014816.1">
    <property type="protein sequence ID" value="ENSCMIP00000014506.1"/>
    <property type="gene ID" value="ENSCMIG00000007180.1"/>
</dbReference>
<dbReference type="Proteomes" id="UP000314986">
    <property type="component" value="Unassembled WGS sequence"/>
</dbReference>
<reference evidence="5" key="1">
    <citation type="journal article" date="2006" name="Science">
        <title>Ancient noncoding elements conserved in the human genome.</title>
        <authorList>
            <person name="Venkatesh B."/>
            <person name="Kirkness E.F."/>
            <person name="Loh Y.H."/>
            <person name="Halpern A.L."/>
            <person name="Lee A.P."/>
            <person name="Johnson J."/>
            <person name="Dandona N."/>
            <person name="Viswanathan L.D."/>
            <person name="Tay A."/>
            <person name="Venter J.C."/>
            <person name="Strausberg R.L."/>
            <person name="Brenner S."/>
        </authorList>
    </citation>
    <scope>NUCLEOTIDE SEQUENCE [LARGE SCALE GENOMIC DNA]</scope>
</reference>
<dbReference type="PANTHER" id="PTHR21569">
    <property type="entry name" value="RIBOSOMAL PROTEIN S9"/>
    <property type="match status" value="1"/>
</dbReference>